<protein>
    <submittedName>
        <fullName evidence="2">Uncharacterized protein</fullName>
    </submittedName>
</protein>
<name>A0A502EDJ2_9MYCO</name>
<dbReference type="RefSeq" id="WP_140691499.1">
    <property type="nucleotide sequence ID" value="NZ_RCZG01000004.1"/>
</dbReference>
<feature type="region of interest" description="Disordered" evidence="1">
    <location>
        <begin position="1"/>
        <end position="40"/>
    </location>
</feature>
<accession>A0A502EDJ2</accession>
<evidence type="ECO:0000256" key="1">
    <source>
        <dbReference type="SAM" id="MobiDB-lite"/>
    </source>
</evidence>
<sequence length="68" mass="7208">MAGDYRGAAGRSGATRERGSGIIRSNLDADTATITSPDDSGYSAQWLAGVIDHHVHDPYDLYEKAAAQ</sequence>
<evidence type="ECO:0000313" key="2">
    <source>
        <dbReference type="EMBL" id="TPG34566.1"/>
    </source>
</evidence>
<dbReference type="EMBL" id="RCZG01000004">
    <property type="protein sequence ID" value="TPG34566.1"/>
    <property type="molecule type" value="Genomic_DNA"/>
</dbReference>
<keyword evidence="3" id="KW-1185">Reference proteome</keyword>
<dbReference type="AlphaFoldDB" id="A0A502EDJ2"/>
<dbReference type="Proteomes" id="UP000320095">
    <property type="component" value="Unassembled WGS sequence"/>
</dbReference>
<proteinExistence type="predicted"/>
<dbReference type="OrthoDB" id="4394119at2"/>
<reference evidence="2 3" key="1">
    <citation type="journal article" date="2019" name="Environ. Microbiol.">
        <title>Species interactions and distinct microbial communities in high Arctic permafrost affected cryosols are associated with the CH4 and CO2 gas fluxes.</title>
        <authorList>
            <person name="Altshuler I."/>
            <person name="Hamel J."/>
            <person name="Turney S."/>
            <person name="Magnuson E."/>
            <person name="Levesque R."/>
            <person name="Greer C."/>
            <person name="Whyte L.G."/>
        </authorList>
    </citation>
    <scope>NUCLEOTIDE SEQUENCE [LARGE SCALE GENOMIC DNA]</scope>
    <source>
        <strain evidence="2 3">S5.20</strain>
    </source>
</reference>
<evidence type="ECO:0000313" key="3">
    <source>
        <dbReference type="Proteomes" id="UP000320095"/>
    </source>
</evidence>
<gene>
    <name evidence="2" type="ORF">EAH80_13650</name>
</gene>
<organism evidence="2 3">
    <name type="scientific">Mycolicibacterium hodleri</name>
    <dbReference type="NCBI Taxonomy" id="49897"/>
    <lineage>
        <taxon>Bacteria</taxon>
        <taxon>Bacillati</taxon>
        <taxon>Actinomycetota</taxon>
        <taxon>Actinomycetes</taxon>
        <taxon>Mycobacteriales</taxon>
        <taxon>Mycobacteriaceae</taxon>
        <taxon>Mycolicibacterium</taxon>
    </lineage>
</organism>
<comment type="caution">
    <text evidence="2">The sequence shown here is derived from an EMBL/GenBank/DDBJ whole genome shotgun (WGS) entry which is preliminary data.</text>
</comment>